<dbReference type="FunFam" id="4.10.410.20:FF:000001">
    <property type="entry name" value="Ectonucleotide pyrophosphatase/phosphodiesterase family member 2"/>
    <property type="match status" value="1"/>
</dbReference>
<dbReference type="Pfam" id="PF01033">
    <property type="entry name" value="Somatomedin_B"/>
    <property type="match status" value="2"/>
</dbReference>
<dbReference type="PROSITE" id="PS50958">
    <property type="entry name" value="SMB_2"/>
    <property type="match status" value="2"/>
</dbReference>
<evidence type="ECO:0000259" key="8">
    <source>
        <dbReference type="PROSITE" id="PS50958"/>
    </source>
</evidence>
<organism evidence="9 10">
    <name type="scientific">Neogobius melanostomus</name>
    <name type="common">round goby</name>
    <dbReference type="NCBI Taxonomy" id="47308"/>
    <lineage>
        <taxon>Eukaryota</taxon>
        <taxon>Metazoa</taxon>
        <taxon>Chordata</taxon>
        <taxon>Craniata</taxon>
        <taxon>Vertebrata</taxon>
        <taxon>Euteleostomi</taxon>
        <taxon>Actinopterygii</taxon>
        <taxon>Neopterygii</taxon>
        <taxon>Teleostei</taxon>
        <taxon>Neoteleostei</taxon>
        <taxon>Acanthomorphata</taxon>
        <taxon>Gobiaria</taxon>
        <taxon>Gobiiformes</taxon>
        <taxon>Gobioidei</taxon>
        <taxon>Gobiidae</taxon>
        <taxon>Benthophilinae</taxon>
        <taxon>Neogobiini</taxon>
        <taxon>Neogobius</taxon>
    </lineage>
</organism>
<dbReference type="InterPro" id="IPR001212">
    <property type="entry name" value="Somatomedin_B_dom"/>
</dbReference>
<dbReference type="PRINTS" id="PR00022">
    <property type="entry name" value="SOMATOMEDINB"/>
</dbReference>
<proteinExistence type="predicted"/>
<evidence type="ECO:0000256" key="7">
    <source>
        <dbReference type="ARBA" id="ARBA00023180"/>
    </source>
</evidence>
<evidence type="ECO:0000313" key="9">
    <source>
        <dbReference type="Ensembl" id="ENSNMLP00000028635.1"/>
    </source>
</evidence>
<dbReference type="GO" id="GO:0046872">
    <property type="term" value="F:metal ion binding"/>
    <property type="evidence" value="ECO:0007669"/>
    <property type="project" value="UniProtKB-KW"/>
</dbReference>
<comment type="subcellular location">
    <subcellularLocation>
        <location evidence="1">Secreted</location>
    </subcellularLocation>
</comment>
<reference evidence="9" key="2">
    <citation type="submission" date="2025-09" db="UniProtKB">
        <authorList>
            <consortium name="Ensembl"/>
        </authorList>
    </citation>
    <scope>IDENTIFICATION</scope>
</reference>
<evidence type="ECO:0000256" key="4">
    <source>
        <dbReference type="ARBA" id="ARBA00022737"/>
    </source>
</evidence>
<evidence type="ECO:0000256" key="6">
    <source>
        <dbReference type="ARBA" id="ARBA00023157"/>
    </source>
</evidence>
<keyword evidence="6" id="KW-1015">Disulfide bond</keyword>
<evidence type="ECO:0000313" key="10">
    <source>
        <dbReference type="Proteomes" id="UP000694523"/>
    </source>
</evidence>
<keyword evidence="4" id="KW-0677">Repeat</keyword>
<keyword evidence="10" id="KW-1185">Reference proteome</keyword>
<feature type="domain" description="SMB" evidence="8">
    <location>
        <begin position="19"/>
        <end position="62"/>
    </location>
</feature>
<dbReference type="PROSITE" id="PS00524">
    <property type="entry name" value="SMB_1"/>
    <property type="match status" value="2"/>
</dbReference>
<dbReference type="Ensembl" id="ENSNMLT00000031977.1">
    <property type="protein sequence ID" value="ENSNMLP00000028635.1"/>
    <property type="gene ID" value="ENSNMLG00000018205.1"/>
</dbReference>
<evidence type="ECO:0000256" key="5">
    <source>
        <dbReference type="ARBA" id="ARBA00022801"/>
    </source>
</evidence>
<reference evidence="9" key="1">
    <citation type="submission" date="2025-08" db="UniProtKB">
        <authorList>
            <consortium name="Ensembl"/>
        </authorList>
    </citation>
    <scope>IDENTIFICATION</scope>
</reference>
<evidence type="ECO:0000256" key="1">
    <source>
        <dbReference type="ARBA" id="ARBA00004613"/>
    </source>
</evidence>
<accession>A0A8C6TZ68</accession>
<dbReference type="InterPro" id="IPR020436">
    <property type="entry name" value="SMB_chordata"/>
</dbReference>
<dbReference type="GO" id="GO:0005044">
    <property type="term" value="F:scavenger receptor activity"/>
    <property type="evidence" value="ECO:0007669"/>
    <property type="project" value="InterPro"/>
</dbReference>
<dbReference type="Gene3D" id="4.10.410.20">
    <property type="match status" value="2"/>
</dbReference>
<evidence type="ECO:0000256" key="3">
    <source>
        <dbReference type="ARBA" id="ARBA00022723"/>
    </source>
</evidence>
<keyword evidence="2" id="KW-0964">Secreted</keyword>
<name>A0A8C6TZ68_9GOBI</name>
<dbReference type="Proteomes" id="UP000694523">
    <property type="component" value="Unplaced"/>
</dbReference>
<dbReference type="InterPro" id="IPR036024">
    <property type="entry name" value="Somatomedin_B-like_dom_sf"/>
</dbReference>
<keyword evidence="3" id="KW-0479">Metal-binding</keyword>
<dbReference type="GO" id="GO:0006955">
    <property type="term" value="P:immune response"/>
    <property type="evidence" value="ECO:0007669"/>
    <property type="project" value="InterPro"/>
</dbReference>
<dbReference type="GO" id="GO:0005576">
    <property type="term" value="C:extracellular region"/>
    <property type="evidence" value="ECO:0007669"/>
    <property type="project" value="UniProtKB-SubCell"/>
</dbReference>
<dbReference type="SUPFAM" id="SSF90188">
    <property type="entry name" value="Somatomedin B domain"/>
    <property type="match status" value="2"/>
</dbReference>
<dbReference type="AlphaFoldDB" id="A0A8C6TZ68"/>
<dbReference type="SMART" id="SM00201">
    <property type="entry name" value="SO"/>
    <property type="match status" value="2"/>
</dbReference>
<sequence>RADVNGRNRTSCLSLTVVPQTSCRGRCYEPFEWEVPGCRCDSGCNNSNSCCFDFDDICTQPAAQWECTRLRCGEKRLPNSNCHCSDDCAANADCCSNYNQVCKGTRHKLCHWVCWSLLTLTLN</sequence>
<protein>
    <recommendedName>
        <fullName evidence="8">SMB domain-containing protein</fullName>
    </recommendedName>
</protein>
<evidence type="ECO:0000256" key="2">
    <source>
        <dbReference type="ARBA" id="ARBA00022525"/>
    </source>
</evidence>
<keyword evidence="5" id="KW-0378">Hydrolase</keyword>
<keyword evidence="7" id="KW-0325">Glycoprotein</keyword>
<dbReference type="GO" id="GO:0030247">
    <property type="term" value="F:polysaccharide binding"/>
    <property type="evidence" value="ECO:0007669"/>
    <property type="project" value="InterPro"/>
</dbReference>
<dbReference type="GO" id="GO:0016787">
    <property type="term" value="F:hydrolase activity"/>
    <property type="evidence" value="ECO:0007669"/>
    <property type="project" value="UniProtKB-KW"/>
</dbReference>
<feature type="domain" description="SMB" evidence="8">
    <location>
        <begin position="63"/>
        <end position="107"/>
    </location>
</feature>